<organism evidence="3 4">
    <name type="scientific">Novimethylophilus kurashikiensis</name>
    <dbReference type="NCBI Taxonomy" id="1825523"/>
    <lineage>
        <taxon>Bacteria</taxon>
        <taxon>Pseudomonadati</taxon>
        <taxon>Pseudomonadota</taxon>
        <taxon>Betaproteobacteria</taxon>
        <taxon>Nitrosomonadales</taxon>
        <taxon>Methylophilaceae</taxon>
        <taxon>Novimethylophilus</taxon>
    </lineage>
</organism>
<evidence type="ECO:0000313" key="3">
    <source>
        <dbReference type="EMBL" id="GBG15497.1"/>
    </source>
</evidence>
<dbReference type="SUPFAM" id="SSF51735">
    <property type="entry name" value="NAD(P)-binding Rossmann-fold domains"/>
    <property type="match status" value="1"/>
</dbReference>
<dbReference type="InterPro" id="IPR036291">
    <property type="entry name" value="NAD(P)-bd_dom_sf"/>
</dbReference>
<gene>
    <name evidence="3" type="ORF">NMK_3105</name>
</gene>
<accession>A0A2R5FBB2</accession>
<dbReference type="InterPro" id="IPR001509">
    <property type="entry name" value="Epimerase_deHydtase"/>
</dbReference>
<evidence type="ECO:0000313" key="4">
    <source>
        <dbReference type="Proteomes" id="UP000245081"/>
    </source>
</evidence>
<keyword evidence="1" id="KW-0520">NAD</keyword>
<feature type="domain" description="NAD-dependent epimerase/dehydratase" evidence="2">
    <location>
        <begin position="12"/>
        <end position="171"/>
    </location>
</feature>
<protein>
    <recommendedName>
        <fullName evidence="2">NAD-dependent epimerase/dehydratase domain-containing protein</fullName>
    </recommendedName>
</protein>
<dbReference type="Gene3D" id="3.40.50.720">
    <property type="entry name" value="NAD(P)-binding Rossmann-like Domain"/>
    <property type="match status" value="1"/>
</dbReference>
<dbReference type="AlphaFoldDB" id="A0A2R5FBB2"/>
<evidence type="ECO:0000256" key="1">
    <source>
        <dbReference type="ARBA" id="ARBA00023027"/>
    </source>
</evidence>
<keyword evidence="4" id="KW-1185">Reference proteome</keyword>
<dbReference type="PANTHER" id="PTHR43574">
    <property type="entry name" value="EPIMERASE-RELATED"/>
    <property type="match status" value="1"/>
</dbReference>
<dbReference type="Proteomes" id="UP000245081">
    <property type="component" value="Unassembled WGS sequence"/>
</dbReference>
<dbReference type="EMBL" id="BDOQ01000019">
    <property type="protein sequence ID" value="GBG15497.1"/>
    <property type="molecule type" value="Genomic_DNA"/>
</dbReference>
<sequence length="254" mass="28051">MTGLRRSNRALPDIATLQGDVGLPESLRSLVDLRPDILVYTVAADAQTDESYRRHYPEGLRNVLQALQTAPPRHVFFISSTRVYGVDDGRWLDEESPAQPADFGGERLLEAERLLHGISATVLRLSGIYGPGRTRMLKLARAPHQWPSTNTWTNRIHRDDAAAFIAMLIDRVLKGEAIQSCYVVTDNAPAPQHEVLSWIAHQLGIAEPMPVLPPVAGGKRLSNRLMQASGYELQYPDYKAGYAALIASEGHTHG</sequence>
<dbReference type="Pfam" id="PF01370">
    <property type="entry name" value="Epimerase"/>
    <property type="match status" value="1"/>
</dbReference>
<evidence type="ECO:0000259" key="2">
    <source>
        <dbReference type="Pfam" id="PF01370"/>
    </source>
</evidence>
<proteinExistence type="predicted"/>
<reference evidence="3 4" key="1">
    <citation type="journal article" date="2018" name="Environ. Microbiol.">
        <title>Isolation and genomic characterization of Novimethylophilus kurashikiensis gen. nov. sp. nov., a new lanthanide-dependent methylotrophic species of Methylophilaceae.</title>
        <authorList>
            <person name="Lv H."/>
            <person name="Sahin N."/>
            <person name="Tani A."/>
        </authorList>
    </citation>
    <scope>NUCLEOTIDE SEQUENCE [LARGE SCALE GENOMIC DNA]</scope>
    <source>
        <strain evidence="3 4">La2-4</strain>
    </source>
</reference>
<name>A0A2R5FBB2_9PROT</name>
<comment type="caution">
    <text evidence="3">The sequence shown here is derived from an EMBL/GenBank/DDBJ whole genome shotgun (WGS) entry which is preliminary data.</text>
</comment>